<dbReference type="AlphaFoldDB" id="A0A2U8GTJ2"/>
<dbReference type="KEGG" id="acom:CEW83_18600"/>
<reference evidence="2 3" key="1">
    <citation type="submission" date="2017-06" db="EMBL/GenBank/DDBJ databases">
        <title>Azoarcus.</title>
        <authorList>
            <person name="Woo J.-H."/>
            <person name="Kim H.-S."/>
        </authorList>
    </citation>
    <scope>NUCLEOTIDE SEQUENCE [LARGE SCALE GENOMIC DNA]</scope>
    <source>
        <strain evidence="2 3">TSPY31</strain>
    </source>
</reference>
<evidence type="ECO:0000313" key="2">
    <source>
        <dbReference type="EMBL" id="AWI76992.1"/>
    </source>
</evidence>
<accession>A0A2U8GTJ2</accession>
<feature type="region of interest" description="Disordered" evidence="1">
    <location>
        <begin position="52"/>
        <end position="71"/>
    </location>
</feature>
<organism evidence="2 3">
    <name type="scientific">Parazoarcus communis</name>
    <dbReference type="NCBI Taxonomy" id="41977"/>
    <lineage>
        <taxon>Bacteria</taxon>
        <taxon>Pseudomonadati</taxon>
        <taxon>Pseudomonadota</taxon>
        <taxon>Betaproteobacteria</taxon>
        <taxon>Rhodocyclales</taxon>
        <taxon>Zoogloeaceae</taxon>
        <taxon>Parazoarcus</taxon>
    </lineage>
</organism>
<evidence type="ECO:0000256" key="1">
    <source>
        <dbReference type="SAM" id="MobiDB-lite"/>
    </source>
</evidence>
<name>A0A2U8GTJ2_9RHOO</name>
<gene>
    <name evidence="2" type="ORF">CEW83_18600</name>
</gene>
<evidence type="ECO:0000313" key="3">
    <source>
        <dbReference type="Proteomes" id="UP000244930"/>
    </source>
</evidence>
<proteinExistence type="predicted"/>
<sequence length="71" mass="7744">MSIFDSPIGRCEAVKEMVLLDETQAECACEHECPPGRECPLDGHFTPVSGLSEEDAELLSHKPASRKARTS</sequence>
<dbReference type="RefSeq" id="WP_108950691.1">
    <property type="nucleotide sequence ID" value="NZ_CP022187.1"/>
</dbReference>
<dbReference type="Proteomes" id="UP000244930">
    <property type="component" value="Chromosome"/>
</dbReference>
<dbReference type="EMBL" id="CP022187">
    <property type="protein sequence ID" value="AWI76992.1"/>
    <property type="molecule type" value="Genomic_DNA"/>
</dbReference>
<keyword evidence="3" id="KW-1185">Reference proteome</keyword>
<protein>
    <submittedName>
        <fullName evidence="2">Uncharacterized protein</fullName>
    </submittedName>
</protein>